<sequence length="158" mass="18507">MINSTNRKSVVSGFNGPYRFLSNFWSCVVYLDGKAYPSVEHAYQAAKTLDEGKRVWVRAAPTPGIAKRRGQQVTMREDWDRIKKRVMFKLVKDKFTRDESLGTKLLETRNVLLVEDNTWGDTYWGKCNGKGKNHLGKILMRVRHELRQIDRFEKVWLK</sequence>
<dbReference type="AlphaFoldDB" id="A0A0F9KUN4"/>
<dbReference type="NCBIfam" id="TIGR02464">
    <property type="entry name" value="ribofla_fusion"/>
    <property type="match status" value="1"/>
</dbReference>
<dbReference type="InterPro" id="IPR037238">
    <property type="entry name" value="YbiA-like_sf"/>
</dbReference>
<accession>A0A0F9KUN4</accession>
<dbReference type="Gene3D" id="1.10.357.40">
    <property type="entry name" value="YbiA-like"/>
    <property type="match status" value="1"/>
</dbReference>
<comment type="caution">
    <text evidence="2">The sequence shown here is derived from an EMBL/GenBank/DDBJ whole genome shotgun (WGS) entry which is preliminary data.</text>
</comment>
<name>A0A0F9KUN4_9ZZZZ</name>
<dbReference type="CDD" id="cd15457">
    <property type="entry name" value="NADAR"/>
    <property type="match status" value="1"/>
</dbReference>
<gene>
    <name evidence="2" type="ORF">LCGC14_1289010</name>
</gene>
<protein>
    <recommendedName>
        <fullName evidence="1">NADAR domain-containing protein</fullName>
    </recommendedName>
</protein>
<evidence type="ECO:0000259" key="1">
    <source>
        <dbReference type="Pfam" id="PF08719"/>
    </source>
</evidence>
<proteinExistence type="predicted"/>
<organism evidence="2">
    <name type="scientific">marine sediment metagenome</name>
    <dbReference type="NCBI Taxonomy" id="412755"/>
    <lineage>
        <taxon>unclassified sequences</taxon>
        <taxon>metagenomes</taxon>
        <taxon>ecological metagenomes</taxon>
    </lineage>
</organism>
<dbReference type="EMBL" id="LAZR01007410">
    <property type="protein sequence ID" value="KKM85443.1"/>
    <property type="molecule type" value="Genomic_DNA"/>
</dbReference>
<reference evidence="2" key="1">
    <citation type="journal article" date="2015" name="Nature">
        <title>Complex archaea that bridge the gap between prokaryotes and eukaryotes.</title>
        <authorList>
            <person name="Spang A."/>
            <person name="Saw J.H."/>
            <person name="Jorgensen S.L."/>
            <person name="Zaremba-Niedzwiedzka K."/>
            <person name="Martijn J."/>
            <person name="Lind A.E."/>
            <person name="van Eijk R."/>
            <person name="Schleper C."/>
            <person name="Guy L."/>
            <person name="Ettema T.J."/>
        </authorList>
    </citation>
    <scope>NUCLEOTIDE SEQUENCE</scope>
</reference>
<evidence type="ECO:0000313" key="2">
    <source>
        <dbReference type="EMBL" id="KKM85443.1"/>
    </source>
</evidence>
<dbReference type="InterPro" id="IPR012816">
    <property type="entry name" value="NADAR"/>
</dbReference>
<feature type="domain" description="NADAR" evidence="1">
    <location>
        <begin position="17"/>
        <end position="147"/>
    </location>
</feature>
<dbReference type="Pfam" id="PF08719">
    <property type="entry name" value="NADAR"/>
    <property type="match status" value="1"/>
</dbReference>
<dbReference type="SUPFAM" id="SSF143990">
    <property type="entry name" value="YbiA-like"/>
    <property type="match status" value="1"/>
</dbReference>